<evidence type="ECO:0000313" key="13">
    <source>
        <dbReference type="EMBL" id="KYK61682.1"/>
    </source>
</evidence>
<evidence type="ECO:0000256" key="3">
    <source>
        <dbReference type="ARBA" id="ARBA00006559"/>
    </source>
</evidence>
<organism evidence="13 14">
    <name type="scientific">Drechmeria coniospora</name>
    <name type="common">Nematophagous fungus</name>
    <name type="synonym">Meria coniospora</name>
    <dbReference type="NCBI Taxonomy" id="98403"/>
    <lineage>
        <taxon>Eukaryota</taxon>
        <taxon>Fungi</taxon>
        <taxon>Dikarya</taxon>
        <taxon>Ascomycota</taxon>
        <taxon>Pezizomycotina</taxon>
        <taxon>Sordariomycetes</taxon>
        <taxon>Hypocreomycetidae</taxon>
        <taxon>Hypocreales</taxon>
        <taxon>Ophiocordycipitaceae</taxon>
        <taxon>Drechmeria</taxon>
    </lineage>
</organism>
<dbReference type="SUPFAM" id="SSF56726">
    <property type="entry name" value="DNA topoisomerase IV, alpha subunit"/>
    <property type="match status" value="1"/>
</dbReference>
<dbReference type="InterPro" id="IPR034136">
    <property type="entry name" value="TOPRIM_Topo6A/Spo11"/>
</dbReference>
<dbReference type="STRING" id="98403.A0A151GXC1"/>
<comment type="similarity">
    <text evidence="3 10">Belongs to the TOP6A family.</text>
</comment>
<dbReference type="PANTHER" id="PTHR10848">
    <property type="entry name" value="MEIOTIC RECOMBINATION PROTEIN SPO11"/>
    <property type="match status" value="1"/>
</dbReference>
<comment type="cofactor">
    <cofactor evidence="2">
        <name>Mg(2+)</name>
        <dbReference type="ChEBI" id="CHEBI:18420"/>
    </cofactor>
</comment>
<evidence type="ECO:0000259" key="12">
    <source>
        <dbReference type="Pfam" id="PF21180"/>
    </source>
</evidence>
<keyword evidence="8 10" id="KW-0238">DNA-binding</keyword>
<dbReference type="CDD" id="cd00223">
    <property type="entry name" value="TOPRIM_TopoIIB_SPO"/>
    <property type="match status" value="1"/>
</dbReference>
<dbReference type="InterPro" id="IPR013049">
    <property type="entry name" value="Spo11/TopoVI_A_N"/>
</dbReference>
<name>A0A151GXC1_DRECN</name>
<protein>
    <recommendedName>
        <fullName evidence="4">DNA topoisomerase (ATP-hydrolyzing)</fullName>
        <ecNumber evidence="4">5.6.2.2</ecNumber>
    </recommendedName>
</protein>
<dbReference type="PROSITE" id="PS52041">
    <property type="entry name" value="TOPO_IIB"/>
    <property type="match status" value="1"/>
</dbReference>
<dbReference type="GeneID" id="63715468"/>
<keyword evidence="7 10" id="KW-0799">Topoisomerase</keyword>
<keyword evidence="5" id="KW-0479">Metal-binding</keyword>
<dbReference type="Gene3D" id="3.40.1360.10">
    <property type="match status" value="1"/>
</dbReference>
<dbReference type="Proteomes" id="UP000076580">
    <property type="component" value="Chromosome 01"/>
</dbReference>
<dbReference type="EC" id="5.6.2.2" evidence="4"/>
<dbReference type="GO" id="GO:0046872">
    <property type="term" value="F:metal ion binding"/>
    <property type="evidence" value="ECO:0007669"/>
    <property type="project" value="UniProtKB-KW"/>
</dbReference>
<reference evidence="13 14" key="1">
    <citation type="journal article" date="2016" name="Sci. Rep.">
        <title>Insights into Adaptations to a Near-Obligate Nematode Endoparasitic Lifestyle from the Finished Genome of Drechmeria coniospora.</title>
        <authorList>
            <person name="Zhang L."/>
            <person name="Zhou Z."/>
            <person name="Guo Q."/>
            <person name="Fokkens L."/>
            <person name="Miskei M."/>
            <person name="Pocsi I."/>
            <person name="Zhang W."/>
            <person name="Chen M."/>
            <person name="Wang L."/>
            <person name="Sun Y."/>
            <person name="Donzelli B.G."/>
            <person name="Gibson D.M."/>
            <person name="Nelson D.R."/>
            <person name="Luo J.G."/>
            <person name="Rep M."/>
            <person name="Liu H."/>
            <person name="Yang S."/>
            <person name="Wang J."/>
            <person name="Krasnoff S.B."/>
            <person name="Xu Y."/>
            <person name="Molnar I."/>
            <person name="Lin M."/>
        </authorList>
    </citation>
    <scope>NUCLEOTIDE SEQUENCE [LARGE SCALE GENOMIC DNA]</scope>
    <source>
        <strain evidence="13 14">ARSEF 6962</strain>
    </source>
</reference>
<dbReference type="GO" id="GO:0003677">
    <property type="term" value="F:DNA binding"/>
    <property type="evidence" value="ECO:0007669"/>
    <property type="project" value="UniProtKB-UniRule"/>
</dbReference>
<keyword evidence="14" id="KW-1185">Reference proteome</keyword>
<proteinExistence type="inferred from homology"/>
<dbReference type="InterPro" id="IPR036388">
    <property type="entry name" value="WH-like_DNA-bd_sf"/>
</dbReference>
<dbReference type="PRINTS" id="PR01550">
    <property type="entry name" value="TOP6AFAMILY"/>
</dbReference>
<dbReference type="GO" id="GO:0003918">
    <property type="term" value="F:DNA topoisomerase type II (double strand cut, ATP-hydrolyzing) activity"/>
    <property type="evidence" value="ECO:0007669"/>
    <property type="project" value="UniProtKB-UniRule"/>
</dbReference>
<feature type="domain" description="Spo11/DNA topoisomerase VI subunit A N-terminal" evidence="11">
    <location>
        <begin position="80"/>
        <end position="139"/>
    </location>
</feature>
<sequence>MSRSQDPTTFDEVSTGALRSSSATGALIARMESIMESIIDDLSDRKEVSIAMVSPRNLQQGNRSEIQHSHTPYSGLTSLLARLLLILQLSHDALVSGTILTKRHIFYQHQELFEKQRVVDNLVDGLALTLGVNRHQLNIVATAKGLVFGPICIHLHDGTEVDASLGDTGTPIPLVRSISTVECPSTRWILVMEKDATFRALLSTQFWQTSICGPGLLVTAKGYPDLITQSFLRFLHEQHPQIPMFVLADFDPDGLNIFRCYRFGSGALLPGEPATYNPGIRWLGVKAHHMHAGMDIIGPTRFTHHSMSTNPSSRTSVSSTSCRDPVGYLSHRDRTFAKGTLNRIDELVSVDDELATLKSELQVMLMMGVKAEIQWLDDAGNLFEWLNEHLGAVLSANVEGIAGY</sequence>
<accession>A0A151GXC1</accession>
<feature type="domain" description="Topoisomerase 6 subunit A/Spo11 TOPRIM" evidence="12">
    <location>
        <begin position="189"/>
        <end position="290"/>
    </location>
</feature>
<evidence type="ECO:0000256" key="5">
    <source>
        <dbReference type="ARBA" id="ARBA00022723"/>
    </source>
</evidence>
<dbReference type="EMBL" id="LAYC01000001">
    <property type="protein sequence ID" value="KYK61682.1"/>
    <property type="molecule type" value="Genomic_DNA"/>
</dbReference>
<dbReference type="InParanoid" id="A0A151GXC1"/>
<evidence type="ECO:0000256" key="10">
    <source>
        <dbReference type="PROSITE-ProRule" id="PRU01385"/>
    </source>
</evidence>
<evidence type="ECO:0000259" key="11">
    <source>
        <dbReference type="Pfam" id="PF04406"/>
    </source>
</evidence>
<dbReference type="InterPro" id="IPR036078">
    <property type="entry name" value="Spo11/TopoVI_A_sf"/>
</dbReference>
<dbReference type="GO" id="GO:0005524">
    <property type="term" value="F:ATP binding"/>
    <property type="evidence" value="ECO:0007669"/>
    <property type="project" value="InterPro"/>
</dbReference>
<evidence type="ECO:0000256" key="6">
    <source>
        <dbReference type="ARBA" id="ARBA00022842"/>
    </source>
</evidence>
<dbReference type="Pfam" id="PF04406">
    <property type="entry name" value="TP6A_N"/>
    <property type="match status" value="1"/>
</dbReference>
<keyword evidence="6" id="KW-0460">Magnesium</keyword>
<dbReference type="PANTHER" id="PTHR10848:SF0">
    <property type="entry name" value="MEIOTIC RECOMBINATION PROTEIN SPO11"/>
    <property type="match status" value="1"/>
</dbReference>
<gene>
    <name evidence="13" type="ORF">DCS_02825</name>
</gene>
<dbReference type="RefSeq" id="XP_040661034.1">
    <property type="nucleotide sequence ID" value="XM_040800151.1"/>
</dbReference>
<comment type="catalytic activity">
    <reaction evidence="1 10">
        <text>ATP-dependent breakage, passage and rejoining of double-stranded DNA.</text>
        <dbReference type="EC" id="5.6.2.2"/>
    </reaction>
</comment>
<evidence type="ECO:0000256" key="1">
    <source>
        <dbReference type="ARBA" id="ARBA00000185"/>
    </source>
</evidence>
<dbReference type="GO" id="GO:0000706">
    <property type="term" value="P:meiotic DNA double-strand break processing"/>
    <property type="evidence" value="ECO:0007669"/>
    <property type="project" value="TreeGrafter"/>
</dbReference>
<dbReference type="InterPro" id="IPR002815">
    <property type="entry name" value="Spo11/TopoVI_A"/>
</dbReference>
<evidence type="ECO:0000256" key="8">
    <source>
        <dbReference type="ARBA" id="ARBA00023125"/>
    </source>
</evidence>
<dbReference type="GO" id="GO:0000228">
    <property type="term" value="C:nuclear chromosome"/>
    <property type="evidence" value="ECO:0007669"/>
    <property type="project" value="TreeGrafter"/>
</dbReference>
<evidence type="ECO:0000256" key="7">
    <source>
        <dbReference type="ARBA" id="ARBA00023029"/>
    </source>
</evidence>
<dbReference type="Pfam" id="PF21180">
    <property type="entry name" value="TOP6A-Spo11_Toprim"/>
    <property type="match status" value="1"/>
</dbReference>
<dbReference type="AlphaFoldDB" id="A0A151GXC1"/>
<evidence type="ECO:0000256" key="2">
    <source>
        <dbReference type="ARBA" id="ARBA00001946"/>
    </source>
</evidence>
<keyword evidence="9 10" id="KW-0413">Isomerase</keyword>
<evidence type="ECO:0000256" key="9">
    <source>
        <dbReference type="ARBA" id="ARBA00023235"/>
    </source>
</evidence>
<feature type="active site" description="O-(5'-phospho-DNA)-tyrosine intermediate" evidence="10">
    <location>
        <position position="107"/>
    </location>
</feature>
<comment type="caution">
    <text evidence="13">The sequence shown here is derived from an EMBL/GenBank/DDBJ whole genome shotgun (WGS) entry which is preliminary data.</text>
</comment>
<evidence type="ECO:0000256" key="4">
    <source>
        <dbReference type="ARBA" id="ARBA00012895"/>
    </source>
</evidence>
<dbReference type="GO" id="GO:0042138">
    <property type="term" value="P:meiotic DNA double-strand break formation"/>
    <property type="evidence" value="ECO:0007669"/>
    <property type="project" value="TreeGrafter"/>
</dbReference>
<dbReference type="GO" id="GO:0007131">
    <property type="term" value="P:reciprocal meiotic recombination"/>
    <property type="evidence" value="ECO:0007669"/>
    <property type="project" value="TreeGrafter"/>
</dbReference>
<dbReference type="Gene3D" id="1.10.10.10">
    <property type="entry name" value="Winged helix-like DNA-binding domain superfamily/Winged helix DNA-binding domain"/>
    <property type="match status" value="1"/>
</dbReference>
<evidence type="ECO:0000313" key="14">
    <source>
        <dbReference type="Proteomes" id="UP000076580"/>
    </source>
</evidence>